<gene>
    <name evidence="10" type="ORF">NDU88_007069</name>
</gene>
<evidence type="ECO:0000256" key="2">
    <source>
        <dbReference type="ARBA" id="ARBA00008497"/>
    </source>
</evidence>
<keyword evidence="6" id="KW-0406">Ion transport</keyword>
<keyword evidence="8" id="KW-0407">Ion channel</keyword>
<comment type="caution">
    <text evidence="10">The sequence shown here is derived from an EMBL/GenBank/DDBJ whole genome shotgun (WGS) entry which is preliminary data.</text>
</comment>
<dbReference type="GO" id="GO:0005261">
    <property type="term" value="F:monoatomic cation channel activity"/>
    <property type="evidence" value="ECO:0007669"/>
    <property type="project" value="TreeGrafter"/>
</dbReference>
<evidence type="ECO:0000256" key="5">
    <source>
        <dbReference type="ARBA" id="ARBA00022989"/>
    </source>
</evidence>
<dbReference type="Pfam" id="PF14798">
    <property type="entry name" value="Ca_hom_mod"/>
    <property type="match status" value="1"/>
</dbReference>
<dbReference type="EMBL" id="JANPWB010000010">
    <property type="protein sequence ID" value="KAJ1140725.1"/>
    <property type="molecule type" value="Genomic_DNA"/>
</dbReference>
<evidence type="ECO:0000256" key="8">
    <source>
        <dbReference type="ARBA" id="ARBA00023303"/>
    </source>
</evidence>
<keyword evidence="5 9" id="KW-1133">Transmembrane helix</keyword>
<evidence type="ECO:0000256" key="6">
    <source>
        <dbReference type="ARBA" id="ARBA00023065"/>
    </source>
</evidence>
<dbReference type="PANTHER" id="PTHR32261">
    <property type="entry name" value="CALCIUM HOMEOSTASIS MODULATOR PROTEIN"/>
    <property type="match status" value="1"/>
</dbReference>
<evidence type="ECO:0000313" key="11">
    <source>
        <dbReference type="Proteomes" id="UP001066276"/>
    </source>
</evidence>
<reference evidence="10" key="1">
    <citation type="journal article" date="2022" name="bioRxiv">
        <title>Sequencing and chromosome-scale assembly of the giantPleurodeles waltlgenome.</title>
        <authorList>
            <person name="Brown T."/>
            <person name="Elewa A."/>
            <person name="Iarovenko S."/>
            <person name="Subramanian E."/>
            <person name="Araus A.J."/>
            <person name="Petzold A."/>
            <person name="Susuki M."/>
            <person name="Suzuki K.-i.T."/>
            <person name="Hayashi T."/>
            <person name="Toyoda A."/>
            <person name="Oliveira C."/>
            <person name="Osipova E."/>
            <person name="Leigh N.D."/>
            <person name="Simon A."/>
            <person name="Yun M.H."/>
        </authorList>
    </citation>
    <scope>NUCLEOTIDE SEQUENCE</scope>
    <source>
        <strain evidence="10">20211129_DDA</strain>
        <tissue evidence="10">Liver</tissue>
    </source>
</reference>
<dbReference type="GO" id="GO:1904669">
    <property type="term" value="P:ATP export"/>
    <property type="evidence" value="ECO:0007669"/>
    <property type="project" value="UniProtKB-ARBA"/>
</dbReference>
<protein>
    <submittedName>
        <fullName evidence="10">Uncharacterized protein</fullName>
    </submittedName>
</protein>
<comment type="similarity">
    <text evidence="2">Belongs to the CALHM family.</text>
</comment>
<dbReference type="PANTHER" id="PTHR32261:SF3">
    <property type="entry name" value="CALCIUM HOMEOSTASIS MODULATOR PROTEIN 2"/>
    <property type="match status" value="1"/>
</dbReference>
<dbReference type="GO" id="GO:0005886">
    <property type="term" value="C:plasma membrane"/>
    <property type="evidence" value="ECO:0007669"/>
    <property type="project" value="TreeGrafter"/>
</dbReference>
<sequence>MAKFPCKDVPAEVVHFKEEVIRRLKFESQLIGWLLIGGVAVSIFLMKCFKHCCSKISFLQEDYWSQYSSAENTLFNRTSEVHAKILAAANVKQFFGMVALDKDEKEMIKEFPVESVQSTFQWNDITGVYTYKEINGFPVYSRLHKWAKMAVGETTDANGKEMELLTV</sequence>
<accession>A0AAV7QNL5</accession>
<evidence type="ECO:0000256" key="3">
    <source>
        <dbReference type="ARBA" id="ARBA00022448"/>
    </source>
</evidence>
<evidence type="ECO:0000313" key="10">
    <source>
        <dbReference type="EMBL" id="KAJ1140725.1"/>
    </source>
</evidence>
<evidence type="ECO:0000256" key="4">
    <source>
        <dbReference type="ARBA" id="ARBA00022692"/>
    </source>
</evidence>
<comment type="subcellular location">
    <subcellularLocation>
        <location evidence="1">Membrane</location>
        <topology evidence="1">Multi-pass membrane protein</topology>
    </subcellularLocation>
</comment>
<evidence type="ECO:0000256" key="1">
    <source>
        <dbReference type="ARBA" id="ARBA00004141"/>
    </source>
</evidence>
<keyword evidence="11" id="KW-1185">Reference proteome</keyword>
<proteinExistence type="inferred from homology"/>
<dbReference type="Proteomes" id="UP001066276">
    <property type="component" value="Chromosome 6"/>
</dbReference>
<dbReference type="AlphaFoldDB" id="A0AAV7QNL5"/>
<evidence type="ECO:0000256" key="9">
    <source>
        <dbReference type="SAM" id="Phobius"/>
    </source>
</evidence>
<keyword evidence="7 9" id="KW-0472">Membrane</keyword>
<evidence type="ECO:0000256" key="7">
    <source>
        <dbReference type="ARBA" id="ARBA00023136"/>
    </source>
</evidence>
<keyword evidence="4 9" id="KW-0812">Transmembrane</keyword>
<dbReference type="InterPro" id="IPR029569">
    <property type="entry name" value="CALHM"/>
</dbReference>
<keyword evidence="3" id="KW-0813">Transport</keyword>
<organism evidence="10 11">
    <name type="scientific">Pleurodeles waltl</name>
    <name type="common">Iberian ribbed newt</name>
    <dbReference type="NCBI Taxonomy" id="8319"/>
    <lineage>
        <taxon>Eukaryota</taxon>
        <taxon>Metazoa</taxon>
        <taxon>Chordata</taxon>
        <taxon>Craniata</taxon>
        <taxon>Vertebrata</taxon>
        <taxon>Euteleostomi</taxon>
        <taxon>Amphibia</taxon>
        <taxon>Batrachia</taxon>
        <taxon>Caudata</taxon>
        <taxon>Salamandroidea</taxon>
        <taxon>Salamandridae</taxon>
        <taxon>Pleurodelinae</taxon>
        <taxon>Pleurodeles</taxon>
    </lineage>
</organism>
<name>A0AAV7QNL5_PLEWA</name>
<feature type="transmembrane region" description="Helical" evidence="9">
    <location>
        <begin position="30"/>
        <end position="49"/>
    </location>
</feature>